<evidence type="ECO:0000313" key="2">
    <source>
        <dbReference type="Proteomes" id="UP000319927"/>
    </source>
</evidence>
<name>A0A561WWI9_9ACTN</name>
<dbReference type="Proteomes" id="UP000319927">
    <property type="component" value="Unassembled WGS sequence"/>
</dbReference>
<protein>
    <submittedName>
        <fullName evidence="1">Uncharacterized protein</fullName>
    </submittedName>
</protein>
<dbReference type="EMBL" id="VIXA01000001">
    <property type="protein sequence ID" value="TWG28232.1"/>
    <property type="molecule type" value="Genomic_DNA"/>
</dbReference>
<accession>A0A561WWI9</accession>
<dbReference type="AlphaFoldDB" id="A0A561WWI9"/>
<keyword evidence="2" id="KW-1185">Reference proteome</keyword>
<proteinExistence type="predicted"/>
<organism evidence="1 2">
    <name type="scientific">Micromonospora palomenae</name>
    <dbReference type="NCBI Taxonomy" id="1461247"/>
    <lineage>
        <taxon>Bacteria</taxon>
        <taxon>Bacillati</taxon>
        <taxon>Actinomycetota</taxon>
        <taxon>Actinomycetes</taxon>
        <taxon>Micromonosporales</taxon>
        <taxon>Micromonosporaceae</taxon>
        <taxon>Micromonospora</taxon>
    </lineage>
</organism>
<sequence length="45" mass="4867">MSDVINGLVYNAAHLLIKLSRSTGQPQEEILQEFGAMYADPNCGA</sequence>
<reference evidence="1 2" key="1">
    <citation type="submission" date="2019-06" db="EMBL/GenBank/DDBJ databases">
        <title>Sequencing the genomes of 1000 actinobacteria strains.</title>
        <authorList>
            <person name="Klenk H.-P."/>
        </authorList>
    </citation>
    <scope>NUCLEOTIDE SEQUENCE [LARGE SCALE GENOMIC DNA]</scope>
    <source>
        <strain evidence="1 2">DSM 102131</strain>
    </source>
</reference>
<evidence type="ECO:0000313" key="1">
    <source>
        <dbReference type="EMBL" id="TWG28232.1"/>
    </source>
</evidence>
<comment type="caution">
    <text evidence="1">The sequence shown here is derived from an EMBL/GenBank/DDBJ whole genome shotgun (WGS) entry which is preliminary data.</text>
</comment>
<gene>
    <name evidence="1" type="ORF">FHX75_111383</name>
</gene>
<dbReference type="RefSeq" id="WP_170285302.1">
    <property type="nucleotide sequence ID" value="NZ_VIXA01000001.1"/>
</dbReference>